<accession>A0A6J7EG02</accession>
<keyword evidence="1" id="KW-1133">Transmembrane helix</keyword>
<name>A0A6J7EG02_9ZZZZ</name>
<keyword evidence="1" id="KW-0812">Transmembrane</keyword>
<protein>
    <submittedName>
        <fullName evidence="2">Unannotated protein</fullName>
    </submittedName>
</protein>
<reference evidence="2" key="1">
    <citation type="submission" date="2020-05" db="EMBL/GenBank/DDBJ databases">
        <authorList>
            <person name="Chiriac C."/>
            <person name="Salcher M."/>
            <person name="Ghai R."/>
            <person name="Kavagutti S V."/>
        </authorList>
    </citation>
    <scope>NUCLEOTIDE SEQUENCE</scope>
</reference>
<evidence type="ECO:0000256" key="1">
    <source>
        <dbReference type="SAM" id="Phobius"/>
    </source>
</evidence>
<dbReference type="EMBL" id="CAFBLP010000032">
    <property type="protein sequence ID" value="CAB4880220.1"/>
    <property type="molecule type" value="Genomic_DNA"/>
</dbReference>
<evidence type="ECO:0000313" key="2">
    <source>
        <dbReference type="EMBL" id="CAB4880220.1"/>
    </source>
</evidence>
<keyword evidence="1" id="KW-0472">Membrane</keyword>
<feature type="transmembrane region" description="Helical" evidence="1">
    <location>
        <begin position="16"/>
        <end position="35"/>
    </location>
</feature>
<organism evidence="2">
    <name type="scientific">freshwater metagenome</name>
    <dbReference type="NCBI Taxonomy" id="449393"/>
    <lineage>
        <taxon>unclassified sequences</taxon>
        <taxon>metagenomes</taxon>
        <taxon>ecological metagenomes</taxon>
    </lineage>
</organism>
<gene>
    <name evidence="2" type="ORF">UFOPK3376_01445</name>
</gene>
<dbReference type="AlphaFoldDB" id="A0A6J7EG02"/>
<sequence length="36" mass="3955">MGYNPHRKFVPKRGDLALVAMAIVIAIILVVWAFSG</sequence>
<proteinExistence type="predicted"/>